<evidence type="ECO:0000256" key="7">
    <source>
        <dbReference type="ARBA" id="ARBA00023136"/>
    </source>
</evidence>
<dbReference type="OrthoDB" id="9806440at2"/>
<comment type="subcellular location">
    <subcellularLocation>
        <location evidence="1 9">Cell membrane</location>
        <topology evidence="1">Multi-pass membrane protein</topology>
    </subcellularLocation>
    <subcellularLocation>
        <location evidence="9">Bacterial flagellum basal body</location>
    </subcellularLocation>
</comment>
<organism evidence="10 11">
    <name type="scientific">Hydrogenoanaerobacterium saccharovorans</name>
    <dbReference type="NCBI Taxonomy" id="474960"/>
    <lineage>
        <taxon>Bacteria</taxon>
        <taxon>Bacillati</taxon>
        <taxon>Bacillota</taxon>
        <taxon>Clostridia</taxon>
        <taxon>Eubacteriales</taxon>
        <taxon>Oscillospiraceae</taxon>
        <taxon>Hydrogenoanaerobacterium</taxon>
    </lineage>
</organism>
<keyword evidence="5 9" id="KW-0812">Transmembrane</keyword>
<dbReference type="PANTHER" id="PTHR34040:SF2">
    <property type="entry name" value="FLAGELLAR BIOSYNTHETIC PROTEIN FLIQ"/>
    <property type="match status" value="1"/>
</dbReference>
<dbReference type="Pfam" id="PF01313">
    <property type="entry name" value="Bac_export_3"/>
    <property type="match status" value="1"/>
</dbReference>
<evidence type="ECO:0000256" key="5">
    <source>
        <dbReference type="ARBA" id="ARBA00022692"/>
    </source>
</evidence>
<dbReference type="NCBIfam" id="TIGR01402">
    <property type="entry name" value="fliQ"/>
    <property type="match status" value="1"/>
</dbReference>
<evidence type="ECO:0000256" key="4">
    <source>
        <dbReference type="ARBA" id="ARBA00022475"/>
    </source>
</evidence>
<keyword evidence="6 9" id="KW-1133">Transmembrane helix</keyword>
<dbReference type="Proteomes" id="UP000199158">
    <property type="component" value="Unassembled WGS sequence"/>
</dbReference>
<keyword evidence="4 9" id="KW-1003">Cell membrane</keyword>
<dbReference type="RefSeq" id="WP_092754490.1">
    <property type="nucleotide sequence ID" value="NZ_FOCG01000001.1"/>
</dbReference>
<sequence length="87" mass="9477">MTQGAALDILKEALLIAFKLAGPMLAVSIIVGLVIAIFQAATQIHEQTLTFVPKVIVISLILLFLGSWMITMLSEFMQRLFSIMAGL</sequence>
<evidence type="ECO:0000256" key="2">
    <source>
        <dbReference type="ARBA" id="ARBA00006156"/>
    </source>
</evidence>
<dbReference type="STRING" id="474960.SAMN05216180_0872"/>
<proteinExistence type="inferred from homology"/>
<evidence type="ECO:0000256" key="3">
    <source>
        <dbReference type="ARBA" id="ARBA00021718"/>
    </source>
</evidence>
<evidence type="ECO:0000313" key="10">
    <source>
        <dbReference type="EMBL" id="SEM61503.1"/>
    </source>
</evidence>
<keyword evidence="10" id="KW-0282">Flagellum</keyword>
<comment type="similarity">
    <text evidence="2 9">Belongs to the FliQ/MopD/SpaQ family.</text>
</comment>
<feature type="transmembrane region" description="Helical" evidence="9">
    <location>
        <begin position="51"/>
        <end position="74"/>
    </location>
</feature>
<evidence type="ECO:0000256" key="8">
    <source>
        <dbReference type="ARBA" id="ARBA00023143"/>
    </source>
</evidence>
<name>A0A1H7ZT89_9FIRM</name>
<keyword evidence="10" id="KW-0966">Cell projection</keyword>
<dbReference type="GO" id="GO:0009306">
    <property type="term" value="P:protein secretion"/>
    <property type="evidence" value="ECO:0007669"/>
    <property type="project" value="InterPro"/>
</dbReference>
<dbReference type="AlphaFoldDB" id="A0A1H7ZT89"/>
<dbReference type="GO" id="GO:0005886">
    <property type="term" value="C:plasma membrane"/>
    <property type="evidence" value="ECO:0007669"/>
    <property type="project" value="UniProtKB-SubCell"/>
</dbReference>
<dbReference type="InterPro" id="IPR002191">
    <property type="entry name" value="Bac_export_3"/>
</dbReference>
<reference evidence="10 11" key="1">
    <citation type="submission" date="2016-10" db="EMBL/GenBank/DDBJ databases">
        <authorList>
            <person name="de Groot N.N."/>
        </authorList>
    </citation>
    <scope>NUCLEOTIDE SEQUENCE [LARGE SCALE GENOMIC DNA]</scope>
    <source>
        <strain evidence="10 11">CGMCC 1.5070</strain>
    </source>
</reference>
<protein>
    <recommendedName>
        <fullName evidence="3 9">Flagellar biosynthetic protein FliQ</fullName>
    </recommendedName>
</protein>
<dbReference type="EMBL" id="FOCG01000001">
    <property type="protein sequence ID" value="SEM61503.1"/>
    <property type="molecule type" value="Genomic_DNA"/>
</dbReference>
<keyword evidence="11" id="KW-1185">Reference proteome</keyword>
<dbReference type="InterPro" id="IPR006305">
    <property type="entry name" value="FliQ"/>
</dbReference>
<dbReference type="GO" id="GO:0044780">
    <property type="term" value="P:bacterial-type flagellum assembly"/>
    <property type="evidence" value="ECO:0007669"/>
    <property type="project" value="InterPro"/>
</dbReference>
<dbReference type="PRINTS" id="PR00952">
    <property type="entry name" value="TYPE3IMQPROT"/>
</dbReference>
<keyword evidence="7 9" id="KW-0472">Membrane</keyword>
<dbReference type="PIRSF" id="PIRSF004669">
    <property type="entry name" value="FliQ"/>
    <property type="match status" value="1"/>
</dbReference>
<feature type="transmembrane region" description="Helical" evidence="9">
    <location>
        <begin position="20"/>
        <end position="39"/>
    </location>
</feature>
<accession>A0A1H7ZT89</accession>
<comment type="function">
    <text evidence="9">Role in flagellar biosynthesis.</text>
</comment>
<evidence type="ECO:0000256" key="6">
    <source>
        <dbReference type="ARBA" id="ARBA00022989"/>
    </source>
</evidence>
<dbReference type="GO" id="GO:0009425">
    <property type="term" value="C:bacterial-type flagellum basal body"/>
    <property type="evidence" value="ECO:0007669"/>
    <property type="project" value="UniProtKB-SubCell"/>
</dbReference>
<evidence type="ECO:0000313" key="11">
    <source>
        <dbReference type="Proteomes" id="UP000199158"/>
    </source>
</evidence>
<keyword evidence="8 9" id="KW-0975">Bacterial flagellum</keyword>
<evidence type="ECO:0000256" key="9">
    <source>
        <dbReference type="RuleBase" id="RU364090"/>
    </source>
</evidence>
<gene>
    <name evidence="9" type="primary">fliQ</name>
    <name evidence="10" type="ORF">SAMN05216180_0872</name>
</gene>
<dbReference type="PANTHER" id="PTHR34040">
    <property type="entry name" value="FLAGELLAR BIOSYNTHETIC PROTEIN FLIQ"/>
    <property type="match status" value="1"/>
</dbReference>
<keyword evidence="10" id="KW-0969">Cilium</keyword>
<evidence type="ECO:0000256" key="1">
    <source>
        <dbReference type="ARBA" id="ARBA00004651"/>
    </source>
</evidence>